<accession>A0A087HQM2</accession>
<evidence type="ECO:0000259" key="2">
    <source>
        <dbReference type="Pfam" id="PF03732"/>
    </source>
</evidence>
<dbReference type="OrthoDB" id="1751398at2759"/>
<feature type="region of interest" description="Disordered" evidence="1">
    <location>
        <begin position="467"/>
        <end position="502"/>
    </location>
</feature>
<evidence type="ECO:0000256" key="1">
    <source>
        <dbReference type="SAM" id="MobiDB-lite"/>
    </source>
</evidence>
<dbReference type="Proteomes" id="UP000029120">
    <property type="component" value="Chromosome 1"/>
</dbReference>
<protein>
    <recommendedName>
        <fullName evidence="2">Retrotransposon gag domain-containing protein</fullName>
    </recommendedName>
</protein>
<dbReference type="CDD" id="cd00303">
    <property type="entry name" value="retropepsin_like"/>
    <property type="match status" value="1"/>
</dbReference>
<reference evidence="4" key="1">
    <citation type="journal article" date="2015" name="Nat. Plants">
        <title>Genome expansion of Arabis alpina linked with retrotransposition and reduced symmetric DNA methylation.</title>
        <authorList>
            <person name="Willing E.M."/>
            <person name="Rawat V."/>
            <person name="Mandakova T."/>
            <person name="Maumus F."/>
            <person name="James G.V."/>
            <person name="Nordstroem K.J."/>
            <person name="Becker C."/>
            <person name="Warthmann N."/>
            <person name="Chica C."/>
            <person name="Szarzynska B."/>
            <person name="Zytnicki M."/>
            <person name="Albani M.C."/>
            <person name="Kiefer C."/>
            <person name="Bergonzi S."/>
            <person name="Castaings L."/>
            <person name="Mateos J.L."/>
            <person name="Berns M.C."/>
            <person name="Bujdoso N."/>
            <person name="Piofczyk T."/>
            <person name="de Lorenzo L."/>
            <person name="Barrero-Sicilia C."/>
            <person name="Mateos I."/>
            <person name="Piednoel M."/>
            <person name="Hagmann J."/>
            <person name="Chen-Min-Tao R."/>
            <person name="Iglesias-Fernandez R."/>
            <person name="Schuster S.C."/>
            <person name="Alonso-Blanco C."/>
            <person name="Roudier F."/>
            <person name="Carbonero P."/>
            <person name="Paz-Ares J."/>
            <person name="Davis S.J."/>
            <person name="Pecinka A."/>
            <person name="Quesneville H."/>
            <person name="Colot V."/>
            <person name="Lysak M.A."/>
            <person name="Weigel D."/>
            <person name="Coupland G."/>
            <person name="Schneeberger K."/>
        </authorList>
    </citation>
    <scope>NUCLEOTIDE SEQUENCE [LARGE SCALE GENOMIC DNA]</scope>
    <source>
        <strain evidence="4">cv. Pajares</strain>
    </source>
</reference>
<feature type="compositionally biased region" description="Basic and acidic residues" evidence="1">
    <location>
        <begin position="100"/>
        <end position="114"/>
    </location>
</feature>
<feature type="region of interest" description="Disordered" evidence="1">
    <location>
        <begin position="31"/>
        <end position="146"/>
    </location>
</feature>
<dbReference type="Gene3D" id="2.40.70.10">
    <property type="entry name" value="Acid Proteases"/>
    <property type="match status" value="1"/>
</dbReference>
<feature type="domain" description="Retrotransposon gag" evidence="2">
    <location>
        <begin position="233"/>
        <end position="324"/>
    </location>
</feature>
<dbReference type="Pfam" id="PF03732">
    <property type="entry name" value="Retrotrans_gag"/>
    <property type="match status" value="1"/>
</dbReference>
<feature type="compositionally biased region" description="Basic and acidic residues" evidence="1">
    <location>
        <begin position="475"/>
        <end position="502"/>
    </location>
</feature>
<proteinExistence type="predicted"/>
<feature type="compositionally biased region" description="Basic and acidic residues" evidence="1">
    <location>
        <begin position="39"/>
        <end position="53"/>
    </location>
</feature>
<feature type="compositionally biased region" description="Basic and acidic residues" evidence="1">
    <location>
        <begin position="74"/>
        <end position="87"/>
    </location>
</feature>
<keyword evidence="4" id="KW-1185">Reference proteome</keyword>
<dbReference type="AlphaFoldDB" id="A0A087HQM2"/>
<dbReference type="PANTHER" id="PTHR33240">
    <property type="entry name" value="OS08G0508500 PROTEIN"/>
    <property type="match status" value="1"/>
</dbReference>
<dbReference type="EMBL" id="CM002869">
    <property type="protein sequence ID" value="KFK44424.1"/>
    <property type="molecule type" value="Genomic_DNA"/>
</dbReference>
<gene>
    <name evidence="3" type="ordered locus">AALP_Aa1g254900</name>
</gene>
<feature type="compositionally biased region" description="Polar residues" evidence="1">
    <location>
        <begin position="116"/>
        <end position="126"/>
    </location>
</feature>
<dbReference type="eggNOG" id="KOG0017">
    <property type="taxonomic scope" value="Eukaryota"/>
</dbReference>
<dbReference type="SUPFAM" id="SSF50630">
    <property type="entry name" value="Acid proteases"/>
    <property type="match status" value="1"/>
</dbReference>
<organism evidence="3 4">
    <name type="scientific">Arabis alpina</name>
    <name type="common">Alpine rock-cress</name>
    <dbReference type="NCBI Taxonomy" id="50452"/>
    <lineage>
        <taxon>Eukaryota</taxon>
        <taxon>Viridiplantae</taxon>
        <taxon>Streptophyta</taxon>
        <taxon>Embryophyta</taxon>
        <taxon>Tracheophyta</taxon>
        <taxon>Spermatophyta</taxon>
        <taxon>Magnoliopsida</taxon>
        <taxon>eudicotyledons</taxon>
        <taxon>Gunneridae</taxon>
        <taxon>Pentapetalae</taxon>
        <taxon>rosids</taxon>
        <taxon>malvids</taxon>
        <taxon>Brassicales</taxon>
        <taxon>Brassicaceae</taxon>
        <taxon>Arabideae</taxon>
        <taxon>Arabis</taxon>
    </lineage>
</organism>
<dbReference type="InterPro" id="IPR021109">
    <property type="entry name" value="Peptidase_aspartic_dom_sf"/>
</dbReference>
<evidence type="ECO:0000313" key="4">
    <source>
        <dbReference type="Proteomes" id="UP000029120"/>
    </source>
</evidence>
<dbReference type="PANTHER" id="PTHR33240:SF8">
    <property type="entry name" value="OS03G0439900 PROTEIN"/>
    <property type="match status" value="1"/>
</dbReference>
<name>A0A087HQM2_ARAAL</name>
<sequence length="711" mass="80788">MTEVKKMLDTFLTEQKKQAEIIEANSKELKALSRRKRGRPDTARLRARVDPQRLDFSAPRAARGNPEDLPPPPPRRETDKSPEHVVDISDQEGPAPTKRARAEGPEGNRQDPRAPDTQSASSSSKTEIVGDTAEYSNYSSEERYKKEQERRAFKRSYAAELAAVKAQMDRVLEKARNTPFDERIAKTKISDPGRIKLPIYEGTTDPSDHLMEFEVALGRANFKETEKYIVYCKLFVESLKGPALQWFYKLEKNSVHTFLQLSELFVQHYNIFMERKIYDSELWNNKQGETESLRSFMTRFKNTLSKVEGISNKSALEALRGALRCPSPFWQEMSLNTPTTIQDALHRAADFARTEEEVQARKGGKTKQVSEPDKVVVPKKNNPAYVQYEGGSGGDHNYQIESSGHERGIGRGRGRGRGTWNNTWNRESEDYEEKLYCDFHKASGHSTARCRELGRQLIAKLTEGTLKNNNSLSDFKPEEKAHADTEQQVDTPRRQRRDDGMENEEQHEVINMIMGGSQYCADNETSIEAYQRCADVCANISAPAEPRLSSDSITFDEKDTEGLDQPHNDPLVINLTVYDFNIARVLIDTGSSVDVIFKKTLERMKIDLSTIKGRSKPITGFSGETTMTMGTIRLPVQAGNIKKMVDFTVSDHPAIYNMIMGTPWLNLMRAVPSTYHLCLKFPTPIGIRRRRTLHLKNRERERGPAPNRSKT</sequence>
<dbReference type="Gramene" id="KFK44424">
    <property type="protein sequence ID" value="KFK44424"/>
    <property type="gene ID" value="AALP_AA1G254900"/>
</dbReference>
<dbReference type="OMA" id="RDANTPC"/>
<feature type="region of interest" description="Disordered" evidence="1">
    <location>
        <begin position="691"/>
        <end position="711"/>
    </location>
</feature>
<dbReference type="InterPro" id="IPR005162">
    <property type="entry name" value="Retrotrans_gag_dom"/>
</dbReference>
<evidence type="ECO:0000313" key="3">
    <source>
        <dbReference type="EMBL" id="KFK44424.1"/>
    </source>
</evidence>